<dbReference type="RefSeq" id="WP_344442820.1">
    <property type="nucleotide sequence ID" value="NZ_BAAALF010000061.1"/>
</dbReference>
<gene>
    <name evidence="3" type="ORF">GCM10009665_37030</name>
</gene>
<name>A0ABP4GXN0_9ACTN</name>
<feature type="region of interest" description="Disordered" evidence="1">
    <location>
        <begin position="120"/>
        <end position="203"/>
    </location>
</feature>
<dbReference type="Proteomes" id="UP001500037">
    <property type="component" value="Unassembled WGS sequence"/>
</dbReference>
<evidence type="ECO:0000256" key="1">
    <source>
        <dbReference type="SAM" id="MobiDB-lite"/>
    </source>
</evidence>
<evidence type="ECO:0000256" key="2">
    <source>
        <dbReference type="SAM" id="SignalP"/>
    </source>
</evidence>
<organism evidence="3 4">
    <name type="scientific">Kitasatospora nipponensis</name>
    <dbReference type="NCBI Taxonomy" id="258049"/>
    <lineage>
        <taxon>Bacteria</taxon>
        <taxon>Bacillati</taxon>
        <taxon>Actinomycetota</taxon>
        <taxon>Actinomycetes</taxon>
        <taxon>Kitasatosporales</taxon>
        <taxon>Streptomycetaceae</taxon>
        <taxon>Kitasatospora</taxon>
    </lineage>
</organism>
<reference evidence="4" key="1">
    <citation type="journal article" date="2019" name="Int. J. Syst. Evol. Microbiol.">
        <title>The Global Catalogue of Microorganisms (GCM) 10K type strain sequencing project: providing services to taxonomists for standard genome sequencing and annotation.</title>
        <authorList>
            <consortium name="The Broad Institute Genomics Platform"/>
            <consortium name="The Broad Institute Genome Sequencing Center for Infectious Disease"/>
            <person name="Wu L."/>
            <person name="Ma J."/>
        </authorList>
    </citation>
    <scope>NUCLEOTIDE SEQUENCE [LARGE SCALE GENOMIC DNA]</scope>
    <source>
        <strain evidence="4">JCM 13004</strain>
    </source>
</reference>
<feature type="compositionally biased region" description="Basic and acidic residues" evidence="1">
    <location>
        <begin position="120"/>
        <end position="158"/>
    </location>
</feature>
<feature type="compositionally biased region" description="Low complexity" evidence="1">
    <location>
        <begin position="160"/>
        <end position="173"/>
    </location>
</feature>
<feature type="signal peptide" evidence="2">
    <location>
        <begin position="1"/>
        <end position="26"/>
    </location>
</feature>
<protein>
    <recommendedName>
        <fullName evidence="5">MYXO-CTERM domain-containing protein</fullName>
    </recommendedName>
</protein>
<evidence type="ECO:0000313" key="3">
    <source>
        <dbReference type="EMBL" id="GAA1242817.1"/>
    </source>
</evidence>
<dbReference type="EMBL" id="BAAALF010000061">
    <property type="protein sequence ID" value="GAA1242817.1"/>
    <property type="molecule type" value="Genomic_DNA"/>
</dbReference>
<accession>A0ABP4GXN0</accession>
<proteinExistence type="predicted"/>
<evidence type="ECO:0008006" key="5">
    <source>
        <dbReference type="Google" id="ProtNLM"/>
    </source>
</evidence>
<comment type="caution">
    <text evidence="3">The sequence shown here is derived from an EMBL/GenBank/DDBJ whole genome shotgun (WGS) entry which is preliminary data.</text>
</comment>
<keyword evidence="4" id="KW-1185">Reference proteome</keyword>
<evidence type="ECO:0000313" key="4">
    <source>
        <dbReference type="Proteomes" id="UP001500037"/>
    </source>
</evidence>
<sequence length="225" mass="22248">MRARHLAGAGALTAALALALAGPALANPVVIEPDPVTPGGQFTVLDGGNCDSAGGTATFRSREHDGEDIPAVRLGSLRGLVGAVATVPERARPGTYEVSIQCTTVTKSQVTTTLTVYGDAKPDAKGAAKPDATGDAKGDAKPDAKGDPKPDAKGDGHGGAKPSAQPAASSAPAVQLPTAVGPQGPSHAGLGGSTGPNTPETLAGITLLGTAAAATVHHLRRRRTR</sequence>
<feature type="chain" id="PRO_5045361304" description="MYXO-CTERM domain-containing protein" evidence="2">
    <location>
        <begin position="27"/>
        <end position="225"/>
    </location>
</feature>
<keyword evidence="2" id="KW-0732">Signal</keyword>